<dbReference type="EMBL" id="SACP01000004">
    <property type="protein sequence ID" value="RVU20170.1"/>
    <property type="molecule type" value="Genomic_DNA"/>
</dbReference>
<organism evidence="2 3">
    <name type="scientific">Methylobacterium oryzihabitans</name>
    <dbReference type="NCBI Taxonomy" id="2499852"/>
    <lineage>
        <taxon>Bacteria</taxon>
        <taxon>Pseudomonadati</taxon>
        <taxon>Pseudomonadota</taxon>
        <taxon>Alphaproteobacteria</taxon>
        <taxon>Hyphomicrobiales</taxon>
        <taxon>Methylobacteriaceae</taxon>
        <taxon>Methylobacterium</taxon>
    </lineage>
</organism>
<accession>A0A3S2VDB6</accession>
<proteinExistence type="predicted"/>
<dbReference type="AlphaFoldDB" id="A0A3S2VDB6"/>
<evidence type="ECO:0000313" key="3">
    <source>
        <dbReference type="Proteomes" id="UP000286997"/>
    </source>
</evidence>
<protein>
    <submittedName>
        <fullName evidence="2">Uncharacterized protein</fullName>
    </submittedName>
</protein>
<sequence>MTDWNDPARLVSWPNDDATGDEPETVTLREAVLAARRLSDRRTAWIITANGHILRPGEIEALVAELPPDV</sequence>
<dbReference type="OrthoDB" id="8002671at2"/>
<dbReference type="Proteomes" id="UP000286997">
    <property type="component" value="Unassembled WGS sequence"/>
</dbReference>
<feature type="region of interest" description="Disordered" evidence="1">
    <location>
        <begin position="1"/>
        <end position="22"/>
    </location>
</feature>
<name>A0A3S2VDB6_9HYPH</name>
<gene>
    <name evidence="2" type="ORF">EOE48_06060</name>
</gene>
<dbReference type="RefSeq" id="WP_127727889.1">
    <property type="nucleotide sequence ID" value="NZ_SACP01000004.1"/>
</dbReference>
<evidence type="ECO:0000313" key="2">
    <source>
        <dbReference type="EMBL" id="RVU20170.1"/>
    </source>
</evidence>
<evidence type="ECO:0000256" key="1">
    <source>
        <dbReference type="SAM" id="MobiDB-lite"/>
    </source>
</evidence>
<keyword evidence="3" id="KW-1185">Reference proteome</keyword>
<reference evidence="2 3" key="1">
    <citation type="submission" date="2019-01" db="EMBL/GenBank/DDBJ databases">
        <authorList>
            <person name="Chen W.-M."/>
        </authorList>
    </citation>
    <scope>NUCLEOTIDE SEQUENCE [LARGE SCALE GENOMIC DNA]</scope>
    <source>
        <strain evidence="2 3">TER-1</strain>
    </source>
</reference>
<comment type="caution">
    <text evidence="2">The sequence shown here is derived from an EMBL/GenBank/DDBJ whole genome shotgun (WGS) entry which is preliminary data.</text>
</comment>